<evidence type="ECO:0000256" key="2">
    <source>
        <dbReference type="ARBA" id="ARBA00004429"/>
    </source>
</evidence>
<comment type="function">
    <text evidence="1">Involved in a late step of protoheme IX synthesis.</text>
</comment>
<dbReference type="OrthoDB" id="7053339at2"/>
<dbReference type="KEGG" id="nei:BG910_00740"/>
<evidence type="ECO:0000313" key="11">
    <source>
        <dbReference type="Proteomes" id="UP000198238"/>
    </source>
</evidence>
<dbReference type="AlphaFoldDB" id="A0A220RZR2"/>
<evidence type="ECO:0000256" key="3">
    <source>
        <dbReference type="ARBA" id="ARBA00004744"/>
    </source>
</evidence>
<dbReference type="InterPro" id="IPR010817">
    <property type="entry name" value="HemY_N"/>
</dbReference>
<evidence type="ECO:0000256" key="4">
    <source>
        <dbReference type="ARBA" id="ARBA00022475"/>
    </source>
</evidence>
<dbReference type="SUPFAM" id="SSF48452">
    <property type="entry name" value="TPR-like"/>
    <property type="match status" value="1"/>
</dbReference>
<evidence type="ECO:0000256" key="9">
    <source>
        <dbReference type="ARBA" id="ARBA00023244"/>
    </source>
</evidence>
<keyword evidence="7" id="KW-1133">Transmembrane helix</keyword>
<dbReference type="UniPathway" id="UPA00252"/>
<dbReference type="Pfam" id="PF07219">
    <property type="entry name" value="HemY_N"/>
    <property type="match status" value="1"/>
</dbReference>
<dbReference type="NCBIfam" id="TIGR00540">
    <property type="entry name" value="TPR_hemY_coli"/>
    <property type="match status" value="1"/>
</dbReference>
<comment type="pathway">
    <text evidence="3">Porphyrin-containing compound metabolism; protoheme biosynthesis.</text>
</comment>
<dbReference type="GO" id="GO:0006779">
    <property type="term" value="P:porphyrin-containing compound biosynthetic process"/>
    <property type="evidence" value="ECO:0007669"/>
    <property type="project" value="UniProtKB-KW"/>
</dbReference>
<dbReference type="InterPro" id="IPR011990">
    <property type="entry name" value="TPR-like_helical_dom_sf"/>
</dbReference>
<evidence type="ECO:0000256" key="1">
    <source>
        <dbReference type="ARBA" id="ARBA00002962"/>
    </source>
</evidence>
<gene>
    <name evidence="10" type="ORF">BG910_00740</name>
</gene>
<evidence type="ECO:0000256" key="8">
    <source>
        <dbReference type="ARBA" id="ARBA00023136"/>
    </source>
</evidence>
<name>A0A220RZR2_9NEIS</name>
<keyword evidence="4" id="KW-1003">Cell membrane</keyword>
<comment type="subcellular location">
    <subcellularLocation>
        <location evidence="2">Cell inner membrane</location>
        <topology evidence="2">Multi-pass membrane protein</topology>
    </subcellularLocation>
</comment>
<dbReference type="Gene3D" id="1.25.40.10">
    <property type="entry name" value="Tetratricopeptide repeat domain"/>
    <property type="match status" value="1"/>
</dbReference>
<organism evidence="10 11">
    <name type="scientific">Neisseria chenwenguii</name>
    <dbReference type="NCBI Taxonomy" id="1853278"/>
    <lineage>
        <taxon>Bacteria</taxon>
        <taxon>Pseudomonadati</taxon>
        <taxon>Pseudomonadota</taxon>
        <taxon>Betaproteobacteria</taxon>
        <taxon>Neisseriales</taxon>
        <taxon>Neisseriaceae</taxon>
        <taxon>Neisseria</taxon>
    </lineage>
</organism>
<proteinExistence type="predicted"/>
<evidence type="ECO:0000256" key="7">
    <source>
        <dbReference type="ARBA" id="ARBA00022989"/>
    </source>
</evidence>
<dbReference type="InterPro" id="IPR005254">
    <property type="entry name" value="Heme_biosyn_assoc_TPR_pro"/>
</dbReference>
<protein>
    <submittedName>
        <fullName evidence="10">Heme biosynthesis protein HemY</fullName>
    </submittedName>
</protein>
<keyword evidence="9" id="KW-0627">Porphyrin biosynthesis</keyword>
<sequence length="406" mass="45210">MKSVIWIVILFAVAVGMALISGVYNGNVYVVAGQTMLRVNLHAFIFGLIVTVVLLYFLVRLLAGIINVPGRMQRFGTARKGRQAAAALNSAGLSYFEGRFEKAEEEAAKVLANREAGDNRMLALMLGAHAADQMDDLALRDRYLSDISMLPQKQQLSRYLLLTESALGRRDYPTAEQNLQAAAQLNPNLTRLVRLQLRYAFDNGNALEVLNKAEKLAKAGAISDFEAAQYQTWAYRRLLALASDANGLKSCLKRIPENLKAGELCVEIAGKYERLGLYAQAVKWVNQYYPQNQQVELLEPFVDSVRYLSDRDQQKAIDTADSWLKARPDNAQLLMYLGQLAYGKKLWGKAQGYLEASIAIKPAVAAHLALARVFDETEQPQKAEAQRKLALEIVADEEETPLLEKK</sequence>
<dbReference type="Proteomes" id="UP000198238">
    <property type="component" value="Chromosome"/>
</dbReference>
<keyword evidence="5" id="KW-0997">Cell inner membrane</keyword>
<evidence type="ECO:0000256" key="6">
    <source>
        <dbReference type="ARBA" id="ARBA00022692"/>
    </source>
</evidence>
<dbReference type="RefSeq" id="WP_089035188.1">
    <property type="nucleotide sequence ID" value="NZ_CP022278.1"/>
</dbReference>
<reference evidence="10 11" key="1">
    <citation type="submission" date="2017-06" db="EMBL/GenBank/DDBJ databases">
        <title>Neisseria chenwenguii sp. nov., isolated from the intestinal contents of Tibetan Plateau Pika in Yushu, Qinghai Province, China.</title>
        <authorList>
            <person name="Zhang G."/>
        </authorList>
    </citation>
    <scope>NUCLEOTIDE SEQUENCE [LARGE SCALE GENOMIC DNA]</scope>
    <source>
        <strain evidence="10 11">10023</strain>
    </source>
</reference>
<keyword evidence="11" id="KW-1185">Reference proteome</keyword>
<dbReference type="GO" id="GO:0042168">
    <property type="term" value="P:heme metabolic process"/>
    <property type="evidence" value="ECO:0007669"/>
    <property type="project" value="InterPro"/>
</dbReference>
<evidence type="ECO:0000256" key="5">
    <source>
        <dbReference type="ARBA" id="ARBA00022519"/>
    </source>
</evidence>
<accession>A0A220RZR2</accession>
<dbReference type="EMBL" id="CP022278">
    <property type="protein sequence ID" value="ASK26465.1"/>
    <property type="molecule type" value="Genomic_DNA"/>
</dbReference>
<keyword evidence="8" id="KW-0472">Membrane</keyword>
<evidence type="ECO:0000313" key="10">
    <source>
        <dbReference type="EMBL" id="ASK26465.1"/>
    </source>
</evidence>
<dbReference type="GO" id="GO:0005886">
    <property type="term" value="C:plasma membrane"/>
    <property type="evidence" value="ECO:0007669"/>
    <property type="project" value="UniProtKB-SubCell"/>
</dbReference>
<keyword evidence="6" id="KW-0812">Transmembrane</keyword>